<gene>
    <name evidence="9" type="ORF">KME07_00685</name>
</gene>
<feature type="transmembrane region" description="Helical" evidence="7">
    <location>
        <begin position="83"/>
        <end position="105"/>
    </location>
</feature>
<evidence type="ECO:0000256" key="4">
    <source>
        <dbReference type="ARBA" id="ARBA00022692"/>
    </source>
</evidence>
<dbReference type="InterPro" id="IPR020846">
    <property type="entry name" value="MFS_dom"/>
</dbReference>
<accession>A0A951P7K8</accession>
<sequence length="414" mass="44091">MSLSLSLTAVPRQVWVQAAGRGLYQLGSAVLLFYMPIVFVNYSGFSATQVGLATSAGAVSGFFGNLLGGSLTDSPQFGRRKTLIVSGIAAIITATLTSFSQALWLLVVANLFFGISTGLYWTAADAAVMDATPSEQRQEAFSVLGVMDNLGFGLGTLGGGLLLVRLPSAIQIFAAAAVLFTLFTLLITTAAEDQRDASVEIPAAQAGWKQALTDRKLLIYLLVNTLFIVYMALVNGSLPLYFVNFIGTPELRVSSLFTWGFIGLGAVVQVPVVKALARLSYLQSLMLSLGIWGMGFLLVWLSGTLALASSWAEFGIFALFAVAAIIYKPTSAAWIAELAPNSLRGIYTAIAYQCWAIGYVIAPIAGGWALDQPRRVTDLFWLAVALSTLAGLLVLLALQRRDQAEIKPVALPEA</sequence>
<feature type="transmembrane region" description="Helical" evidence="7">
    <location>
        <begin position="314"/>
        <end position="335"/>
    </location>
</feature>
<feature type="transmembrane region" description="Helical" evidence="7">
    <location>
        <begin position="50"/>
        <end position="71"/>
    </location>
</feature>
<feature type="transmembrane region" description="Helical" evidence="7">
    <location>
        <begin position="380"/>
        <end position="398"/>
    </location>
</feature>
<reference evidence="9" key="2">
    <citation type="journal article" date="2022" name="Microbiol. Resour. Announc.">
        <title>Metagenome Sequencing to Explore Phylogenomics of Terrestrial Cyanobacteria.</title>
        <authorList>
            <person name="Ward R.D."/>
            <person name="Stajich J.E."/>
            <person name="Johansen J.R."/>
            <person name="Huntemann M."/>
            <person name="Clum A."/>
            <person name="Foster B."/>
            <person name="Foster B."/>
            <person name="Roux S."/>
            <person name="Palaniappan K."/>
            <person name="Varghese N."/>
            <person name="Mukherjee S."/>
            <person name="Reddy T.B.K."/>
            <person name="Daum C."/>
            <person name="Copeland A."/>
            <person name="Chen I.A."/>
            <person name="Ivanova N.N."/>
            <person name="Kyrpides N.C."/>
            <person name="Shapiro N."/>
            <person name="Eloe-Fadrosh E.A."/>
            <person name="Pietrasiak N."/>
        </authorList>
    </citation>
    <scope>NUCLEOTIDE SEQUENCE</scope>
    <source>
        <strain evidence="9">GSE-TBD4-15B</strain>
    </source>
</reference>
<feature type="transmembrane region" description="Helical" evidence="7">
    <location>
        <begin position="347"/>
        <end position="368"/>
    </location>
</feature>
<dbReference type="GO" id="GO:0005886">
    <property type="term" value="C:plasma membrane"/>
    <property type="evidence" value="ECO:0007669"/>
    <property type="project" value="UniProtKB-SubCell"/>
</dbReference>
<name>A0A951P7K8_9CYAN</name>
<keyword evidence="6 7" id="KW-0472">Membrane</keyword>
<evidence type="ECO:0000256" key="7">
    <source>
        <dbReference type="SAM" id="Phobius"/>
    </source>
</evidence>
<dbReference type="EMBL" id="JAHHHV010000003">
    <property type="protein sequence ID" value="MBW4463945.1"/>
    <property type="molecule type" value="Genomic_DNA"/>
</dbReference>
<feature type="transmembrane region" description="Helical" evidence="7">
    <location>
        <begin position="217"/>
        <end position="236"/>
    </location>
</feature>
<keyword evidence="2" id="KW-0813">Transport</keyword>
<dbReference type="GO" id="GO:0022857">
    <property type="term" value="F:transmembrane transporter activity"/>
    <property type="evidence" value="ECO:0007669"/>
    <property type="project" value="InterPro"/>
</dbReference>
<feature type="domain" description="Major facilitator superfamily (MFS) profile" evidence="8">
    <location>
        <begin position="13"/>
        <end position="402"/>
    </location>
</feature>
<evidence type="ECO:0000259" key="8">
    <source>
        <dbReference type="PROSITE" id="PS50850"/>
    </source>
</evidence>
<keyword evidence="3" id="KW-1003">Cell membrane</keyword>
<feature type="transmembrane region" description="Helical" evidence="7">
    <location>
        <begin position="256"/>
        <end position="277"/>
    </location>
</feature>
<dbReference type="InterPro" id="IPR036259">
    <property type="entry name" value="MFS_trans_sf"/>
</dbReference>
<evidence type="ECO:0000313" key="10">
    <source>
        <dbReference type="Proteomes" id="UP000707356"/>
    </source>
</evidence>
<dbReference type="Pfam" id="PF07690">
    <property type="entry name" value="MFS_1"/>
    <property type="match status" value="1"/>
</dbReference>
<dbReference type="Proteomes" id="UP000707356">
    <property type="component" value="Unassembled WGS sequence"/>
</dbReference>
<dbReference type="SUPFAM" id="SSF103473">
    <property type="entry name" value="MFS general substrate transporter"/>
    <property type="match status" value="1"/>
</dbReference>
<feature type="transmembrane region" description="Helical" evidence="7">
    <location>
        <begin position="289"/>
        <end position="308"/>
    </location>
</feature>
<comment type="caution">
    <text evidence="9">The sequence shown here is derived from an EMBL/GenBank/DDBJ whole genome shotgun (WGS) entry which is preliminary data.</text>
</comment>
<evidence type="ECO:0000256" key="3">
    <source>
        <dbReference type="ARBA" id="ARBA00022475"/>
    </source>
</evidence>
<protein>
    <submittedName>
        <fullName evidence="9">MFS transporter</fullName>
    </submittedName>
</protein>
<keyword evidence="4 7" id="KW-0812">Transmembrane</keyword>
<dbReference type="InterPro" id="IPR011701">
    <property type="entry name" value="MFS"/>
</dbReference>
<evidence type="ECO:0000256" key="2">
    <source>
        <dbReference type="ARBA" id="ARBA00022448"/>
    </source>
</evidence>
<feature type="transmembrane region" description="Helical" evidence="7">
    <location>
        <begin position="111"/>
        <end position="128"/>
    </location>
</feature>
<comment type="subcellular location">
    <subcellularLocation>
        <location evidence="1">Cell membrane</location>
        <topology evidence="1">Multi-pass membrane protein</topology>
    </subcellularLocation>
</comment>
<dbReference type="InterPro" id="IPR050171">
    <property type="entry name" value="MFS_Transporters"/>
</dbReference>
<evidence type="ECO:0000313" key="9">
    <source>
        <dbReference type="EMBL" id="MBW4463945.1"/>
    </source>
</evidence>
<dbReference type="Gene3D" id="1.20.1250.20">
    <property type="entry name" value="MFS general substrate transporter like domains"/>
    <property type="match status" value="1"/>
</dbReference>
<evidence type="ECO:0000256" key="1">
    <source>
        <dbReference type="ARBA" id="ARBA00004651"/>
    </source>
</evidence>
<dbReference type="PROSITE" id="PS50850">
    <property type="entry name" value="MFS"/>
    <property type="match status" value="1"/>
</dbReference>
<feature type="transmembrane region" description="Helical" evidence="7">
    <location>
        <begin position="22"/>
        <end position="44"/>
    </location>
</feature>
<organism evidence="9 10">
    <name type="scientific">Pegethrix bostrychoides GSE-TBD4-15B</name>
    <dbReference type="NCBI Taxonomy" id="2839662"/>
    <lineage>
        <taxon>Bacteria</taxon>
        <taxon>Bacillati</taxon>
        <taxon>Cyanobacteriota</taxon>
        <taxon>Cyanophyceae</taxon>
        <taxon>Oculatellales</taxon>
        <taxon>Oculatellaceae</taxon>
        <taxon>Pegethrix</taxon>
    </lineage>
</organism>
<keyword evidence="5 7" id="KW-1133">Transmembrane helix</keyword>
<dbReference type="PANTHER" id="PTHR23517">
    <property type="entry name" value="RESISTANCE PROTEIN MDTM, PUTATIVE-RELATED-RELATED"/>
    <property type="match status" value="1"/>
</dbReference>
<dbReference type="AlphaFoldDB" id="A0A951P7K8"/>
<reference evidence="9" key="1">
    <citation type="submission" date="2021-05" db="EMBL/GenBank/DDBJ databases">
        <authorList>
            <person name="Pietrasiak N."/>
            <person name="Ward R."/>
            <person name="Stajich J.E."/>
            <person name="Kurbessoian T."/>
        </authorList>
    </citation>
    <scope>NUCLEOTIDE SEQUENCE</scope>
    <source>
        <strain evidence="9">GSE-TBD4-15B</strain>
    </source>
</reference>
<feature type="transmembrane region" description="Helical" evidence="7">
    <location>
        <begin position="169"/>
        <end position="188"/>
    </location>
</feature>
<evidence type="ECO:0000256" key="6">
    <source>
        <dbReference type="ARBA" id="ARBA00023136"/>
    </source>
</evidence>
<evidence type="ECO:0000256" key="5">
    <source>
        <dbReference type="ARBA" id="ARBA00022989"/>
    </source>
</evidence>
<dbReference type="PANTHER" id="PTHR23517:SF3">
    <property type="entry name" value="INTEGRAL MEMBRANE TRANSPORT PROTEIN"/>
    <property type="match status" value="1"/>
</dbReference>
<proteinExistence type="predicted"/>